<accession>A0A164QYW5</accession>
<keyword evidence="3" id="KW-1185">Reference proteome</keyword>
<name>A0A164QYW5_9AGAM</name>
<evidence type="ECO:0000256" key="1">
    <source>
        <dbReference type="SAM" id="MobiDB-lite"/>
    </source>
</evidence>
<reference evidence="2 3" key="1">
    <citation type="journal article" date="2016" name="Mol. Biol. Evol.">
        <title>Comparative Genomics of Early-Diverging Mushroom-Forming Fungi Provides Insights into the Origins of Lignocellulose Decay Capabilities.</title>
        <authorList>
            <person name="Nagy L.G."/>
            <person name="Riley R."/>
            <person name="Tritt A."/>
            <person name="Adam C."/>
            <person name="Daum C."/>
            <person name="Floudas D."/>
            <person name="Sun H."/>
            <person name="Yadav J.S."/>
            <person name="Pangilinan J."/>
            <person name="Larsson K.H."/>
            <person name="Matsuura K."/>
            <person name="Barry K."/>
            <person name="Labutti K."/>
            <person name="Kuo R."/>
            <person name="Ohm R.A."/>
            <person name="Bhattacharya S.S."/>
            <person name="Shirouzu T."/>
            <person name="Yoshinaga Y."/>
            <person name="Martin F.M."/>
            <person name="Grigoriev I.V."/>
            <person name="Hibbett D.S."/>
        </authorList>
    </citation>
    <scope>NUCLEOTIDE SEQUENCE [LARGE SCALE GENOMIC DNA]</scope>
    <source>
        <strain evidence="2 3">HHB9708</strain>
    </source>
</reference>
<gene>
    <name evidence="2" type="ORF">SISNIDRAFT_468757</name>
</gene>
<proteinExistence type="predicted"/>
<protein>
    <submittedName>
        <fullName evidence="2">Uncharacterized protein</fullName>
    </submittedName>
</protein>
<dbReference type="Proteomes" id="UP000076722">
    <property type="component" value="Unassembled WGS sequence"/>
</dbReference>
<feature type="compositionally biased region" description="Polar residues" evidence="1">
    <location>
        <begin position="46"/>
        <end position="64"/>
    </location>
</feature>
<evidence type="ECO:0000313" key="3">
    <source>
        <dbReference type="Proteomes" id="UP000076722"/>
    </source>
</evidence>
<dbReference type="AlphaFoldDB" id="A0A164QYW5"/>
<evidence type="ECO:0000313" key="2">
    <source>
        <dbReference type="EMBL" id="KZS90092.1"/>
    </source>
</evidence>
<organism evidence="2 3">
    <name type="scientific">Sistotremastrum niveocremeum HHB9708</name>
    <dbReference type="NCBI Taxonomy" id="1314777"/>
    <lineage>
        <taxon>Eukaryota</taxon>
        <taxon>Fungi</taxon>
        <taxon>Dikarya</taxon>
        <taxon>Basidiomycota</taxon>
        <taxon>Agaricomycotina</taxon>
        <taxon>Agaricomycetes</taxon>
        <taxon>Sistotremastrales</taxon>
        <taxon>Sistotremastraceae</taxon>
        <taxon>Sertulicium</taxon>
        <taxon>Sertulicium niveocremeum</taxon>
    </lineage>
</organism>
<sequence length="161" mass="17742">MDRPAQSLPDLETIVSRLASQHPERVDAFGRLIERLRTAFDHHKNAGTSSSQASTPESRISNLQPAAPDEAETPVEGVRFTVDILRGIVPPHSSGQASDTPQEQDEELKAAFQALRIAFGDQQNLPVDDAEFLEFAAQRLHRYPQYGLLPSDAAFFGYGLD</sequence>
<dbReference type="EMBL" id="KV419423">
    <property type="protein sequence ID" value="KZS90092.1"/>
    <property type="molecule type" value="Genomic_DNA"/>
</dbReference>
<feature type="region of interest" description="Disordered" evidence="1">
    <location>
        <begin position="42"/>
        <end position="75"/>
    </location>
</feature>